<sequence length="1203" mass="135002">MFIFLSKKIAIPNGAQLCCASWNPEQGWIACGGQNGLLKVLKLESAPTKDGKGPRGIAAQSNLTMNQSLDGHAGSVVCATWNASYKKLTTSDENGLIIVWMMHRGMWYEEMINNRNKSVVKDMKWSSDGQKICIAYEDGAVIVGSVDGNRLWGKEMKVELCFVEWSPDGKHLVFVTKDGDVSIHDGSGNKLCNMALYAVDEKDKKSYKIVGLHWYDGCEGHISEDAPTLAIAFADGKVQITRGRYDDSAVLIDTGVELSQCKWNCDGTVLALAGTQKGRGSDGREYNIVQFYDPFGRHLKSLKVPGSKIEALAWEGTGLRICLAVDSHIYFANIRPDYRWGFYGTTLVYAYNRPDQVENCVVFWDTRSDERYIKYVKSLLAIKAAGDNAVLVSKVVNDNQQTISESVDGTTTTSSMDAPLPAKQYSLVLCDTIGSPVETRMIDFEPLFLTMTPRHIVAASADAIYMWQYRSNVSKLSVNGATESSNVTTRGGRECIFYVDDLQGSDVEHFRYVERQLEDPICAICASETWLMVGRASGMIHGFTLPHISLEMKYIVPCRPQMLALNSNSTLMSIVDINGVLSIMEVGPSTGNQNPVDAKMLAFEKKDVWDMLWAEDNPELFVMMEKARMYVYRNLEPEEPVLSSGYLCSYKDLQVKAALLDEILASPEQTDKSLIIDYETRSLRDARELLDNVGLADACDYIQDHSHPRLWRLLADAALEQLDFPMAERGFVKCCDYNGIQYVKRLQLLNDRVKQKAEVAAYFQRFDDAEALYRKIDRKDLAIELRKRLGDWFRVVQLVQSGGGDDTLLNHSWNMIGEYYADRHKWEKAIKYYAQANNIPALVQCYYTLGDFATLDTLVNDIPEGSPLLEEMARKFTRAGLCNSAVNAFLKMGDIKSAIDSCVLLNEWERAVTLAETHHFRQIESVLAKYGAHLMRNGKTLQAIELYRRANKSMDAAKLLGKLAKDVSKNPLRAKKLQVLAALEVERFRRKMLDTSVLTTKATTAATAAQVTAQTLESLVAHDAATSESRSLDNAWRGAEAYHLSLLAHRQLYRGQPERALRTSVKLASYDDILDEREVYSLIAVAAYYTKHFEQCSRALNHLEELVVDKDKEALDRLALKIFSTTRPFDPATRPHDCPSCKHPVKEWASKCDSCGRSFQTCMMSGATILDHRTYLCKTCRHSCIENEIRDASNCPLCHASLK</sequence>
<feature type="repeat" description="WD" evidence="9">
    <location>
        <begin position="69"/>
        <end position="100"/>
    </location>
</feature>
<feature type="domain" description="IFT121-like TPR repeats" evidence="13">
    <location>
        <begin position="1033"/>
        <end position="1129"/>
    </location>
</feature>
<dbReference type="AlphaFoldDB" id="A0A6G0XFS0"/>
<dbReference type="PROSITE" id="PS50082">
    <property type="entry name" value="WD_REPEATS_2"/>
    <property type="match status" value="1"/>
</dbReference>
<evidence type="ECO:0000259" key="11">
    <source>
        <dbReference type="Pfam" id="PF23390"/>
    </source>
</evidence>
<keyword evidence="8" id="KW-0966">Cell projection</keyword>
<dbReference type="PANTHER" id="PTHR12764">
    <property type="entry name" value="WD REPEAT DOMAIN-RELATED"/>
    <property type="match status" value="1"/>
</dbReference>
<dbReference type="GO" id="GO:0030991">
    <property type="term" value="C:intraciliary transport particle A"/>
    <property type="evidence" value="ECO:0007669"/>
    <property type="project" value="TreeGrafter"/>
</dbReference>
<dbReference type="InterPro" id="IPR056158">
    <property type="entry name" value="Beta-prop_IFT121_2nd"/>
</dbReference>
<comment type="caution">
    <text evidence="14">The sequence shown here is derived from an EMBL/GenBank/DDBJ whole genome shotgun (WGS) entry which is preliminary data.</text>
</comment>
<keyword evidence="3 9" id="KW-0853">WD repeat</keyword>
<dbReference type="SUPFAM" id="SSF50978">
    <property type="entry name" value="WD40 repeat-like"/>
    <property type="match status" value="1"/>
</dbReference>
<evidence type="ECO:0000256" key="4">
    <source>
        <dbReference type="ARBA" id="ARBA00022737"/>
    </source>
</evidence>
<dbReference type="Proteomes" id="UP000481153">
    <property type="component" value="Unassembled WGS sequence"/>
</dbReference>
<dbReference type="InterPro" id="IPR001680">
    <property type="entry name" value="WD40_rpt"/>
</dbReference>
<dbReference type="GO" id="GO:0061512">
    <property type="term" value="P:protein localization to cilium"/>
    <property type="evidence" value="ECO:0007669"/>
    <property type="project" value="TreeGrafter"/>
</dbReference>
<dbReference type="GO" id="GO:0035721">
    <property type="term" value="P:intraciliary retrograde transport"/>
    <property type="evidence" value="ECO:0007669"/>
    <property type="project" value="TreeGrafter"/>
</dbReference>
<keyword evidence="6" id="KW-0969">Cilium</keyword>
<proteinExistence type="predicted"/>
<evidence type="ECO:0000256" key="6">
    <source>
        <dbReference type="ARBA" id="ARBA00023069"/>
    </source>
</evidence>
<organism evidence="14 15">
    <name type="scientific">Aphanomyces euteiches</name>
    <dbReference type="NCBI Taxonomy" id="100861"/>
    <lineage>
        <taxon>Eukaryota</taxon>
        <taxon>Sar</taxon>
        <taxon>Stramenopiles</taxon>
        <taxon>Oomycota</taxon>
        <taxon>Saprolegniomycetes</taxon>
        <taxon>Saprolegniales</taxon>
        <taxon>Verrucalvaceae</taxon>
        <taxon>Aphanomyces</taxon>
    </lineage>
</organism>
<dbReference type="Pfam" id="PF23390">
    <property type="entry name" value="Beta-prop_WDR35_2nd"/>
    <property type="match status" value="1"/>
</dbReference>
<keyword evidence="4" id="KW-0677">Repeat</keyword>
<dbReference type="Gene3D" id="2.130.10.10">
    <property type="entry name" value="YVTN repeat-like/Quinoprotein amine dehydrogenase"/>
    <property type="match status" value="2"/>
</dbReference>
<dbReference type="FunFam" id="1.25.40.470:FF:000004">
    <property type="entry name" value="WD repeat-containing protein 35"/>
    <property type="match status" value="1"/>
</dbReference>
<accession>A0A6G0XFS0</accession>
<dbReference type="Gene3D" id="1.25.40.470">
    <property type="match status" value="1"/>
</dbReference>
<evidence type="ECO:0000259" key="10">
    <source>
        <dbReference type="Pfam" id="PF23145"/>
    </source>
</evidence>
<evidence type="ECO:0000259" key="12">
    <source>
        <dbReference type="Pfam" id="PF24797"/>
    </source>
</evidence>
<dbReference type="Pfam" id="PF25768">
    <property type="entry name" value="TPR_IFT121"/>
    <property type="match status" value="1"/>
</dbReference>
<dbReference type="GO" id="GO:1905515">
    <property type="term" value="P:non-motile cilium assembly"/>
    <property type="evidence" value="ECO:0007669"/>
    <property type="project" value="TreeGrafter"/>
</dbReference>
<dbReference type="SUPFAM" id="SSF48452">
    <property type="entry name" value="TPR-like"/>
    <property type="match status" value="1"/>
</dbReference>
<evidence type="ECO:0000256" key="8">
    <source>
        <dbReference type="ARBA" id="ARBA00023273"/>
    </source>
</evidence>
<evidence type="ECO:0000259" key="13">
    <source>
        <dbReference type="Pfam" id="PF25768"/>
    </source>
</evidence>
<dbReference type="PIRSF" id="PIRSF037536">
    <property type="entry name" value="WD_repeat_p35"/>
    <property type="match status" value="1"/>
</dbReference>
<dbReference type="InterPro" id="IPR039857">
    <property type="entry name" value="Ift122/121"/>
</dbReference>
<gene>
    <name evidence="14" type="ORF">Ae201684_005268</name>
</gene>
<dbReference type="Pfam" id="PF23145">
    <property type="entry name" value="Zf_2nd_IFT121"/>
    <property type="match status" value="1"/>
</dbReference>
<evidence type="ECO:0000256" key="1">
    <source>
        <dbReference type="ARBA" id="ARBA00004120"/>
    </source>
</evidence>
<dbReference type="Pfam" id="PF25170">
    <property type="entry name" value="TPR_WDR35"/>
    <property type="match status" value="1"/>
</dbReference>
<dbReference type="Pfam" id="PF24797">
    <property type="entry name" value="Beta-prop_WDR35_TULP_N"/>
    <property type="match status" value="1"/>
</dbReference>
<feature type="domain" description="IFT121-like zinc finger" evidence="10">
    <location>
        <begin position="1160"/>
        <end position="1202"/>
    </location>
</feature>
<name>A0A6G0XFS0_9STRA</name>
<dbReference type="GO" id="GO:0097730">
    <property type="term" value="C:non-motile cilium"/>
    <property type="evidence" value="ECO:0007669"/>
    <property type="project" value="TreeGrafter"/>
</dbReference>
<feature type="domain" description="IFT121 second beta-propeller" evidence="11">
    <location>
        <begin position="340"/>
        <end position="679"/>
    </location>
</feature>
<dbReference type="VEuPathDB" id="FungiDB:AeMF1_016008"/>
<evidence type="ECO:0000256" key="2">
    <source>
        <dbReference type="ARBA" id="ARBA00022490"/>
    </source>
</evidence>
<keyword evidence="2" id="KW-0963">Cytoplasm</keyword>
<dbReference type="InterPro" id="IPR017233">
    <property type="entry name" value="WDR35"/>
</dbReference>
<protein>
    <submittedName>
        <fullName evidence="14">Uncharacterized protein</fullName>
    </submittedName>
</protein>
<dbReference type="InterPro" id="IPR036322">
    <property type="entry name" value="WD40_repeat_dom_sf"/>
</dbReference>
<dbReference type="InterPro" id="IPR011990">
    <property type="entry name" value="TPR-like_helical_dom_sf"/>
</dbReference>
<reference evidence="14 15" key="1">
    <citation type="submission" date="2019-07" db="EMBL/GenBank/DDBJ databases">
        <title>Genomics analysis of Aphanomyces spp. identifies a new class of oomycete effector associated with host adaptation.</title>
        <authorList>
            <person name="Gaulin E."/>
        </authorList>
    </citation>
    <scope>NUCLEOTIDE SEQUENCE [LARGE SCALE GENOMIC DNA]</scope>
    <source>
        <strain evidence="14 15">ATCC 201684</strain>
    </source>
</reference>
<evidence type="ECO:0000313" key="14">
    <source>
        <dbReference type="EMBL" id="KAF0739088.1"/>
    </source>
</evidence>
<dbReference type="InterPro" id="IPR056159">
    <property type="entry name" value="Beta-prop_IFT121_TULP_N"/>
</dbReference>
<evidence type="ECO:0000256" key="7">
    <source>
        <dbReference type="ARBA" id="ARBA00023212"/>
    </source>
</evidence>
<dbReference type="InterPro" id="IPR057361">
    <property type="entry name" value="TPR_WDR35"/>
</dbReference>
<evidence type="ECO:0000256" key="3">
    <source>
        <dbReference type="ARBA" id="ARBA00022574"/>
    </source>
</evidence>
<feature type="domain" description="IFT121/TULP4 N-terminal" evidence="12">
    <location>
        <begin position="1"/>
        <end position="335"/>
    </location>
</feature>
<keyword evidence="7" id="KW-0206">Cytoskeleton</keyword>
<dbReference type="EMBL" id="VJMJ01000067">
    <property type="protein sequence ID" value="KAF0739088.1"/>
    <property type="molecule type" value="Genomic_DNA"/>
</dbReference>
<keyword evidence="5" id="KW-0970">Cilium biogenesis/degradation</keyword>
<dbReference type="SMART" id="SM00320">
    <property type="entry name" value="WD40"/>
    <property type="match status" value="4"/>
</dbReference>
<evidence type="ECO:0000313" key="15">
    <source>
        <dbReference type="Proteomes" id="UP000481153"/>
    </source>
</evidence>
<keyword evidence="15" id="KW-1185">Reference proteome</keyword>
<dbReference type="PANTHER" id="PTHR12764:SF5">
    <property type="entry name" value="LD29485P"/>
    <property type="match status" value="1"/>
</dbReference>
<evidence type="ECO:0000256" key="5">
    <source>
        <dbReference type="ARBA" id="ARBA00022794"/>
    </source>
</evidence>
<comment type="subcellular location">
    <subcellularLocation>
        <location evidence="1">Cytoplasm</location>
        <location evidence="1">Cytoskeleton</location>
        <location evidence="1">Cilium basal body</location>
    </subcellularLocation>
</comment>
<evidence type="ECO:0000256" key="9">
    <source>
        <dbReference type="PROSITE-ProRule" id="PRU00221"/>
    </source>
</evidence>
<dbReference type="InterPro" id="IPR057979">
    <property type="entry name" value="TPR_IFT121"/>
</dbReference>
<dbReference type="SUPFAM" id="SSF82171">
    <property type="entry name" value="DPP6 N-terminal domain-like"/>
    <property type="match status" value="1"/>
</dbReference>
<dbReference type="InterPro" id="IPR056170">
    <property type="entry name" value="Znf_IFT121-like"/>
</dbReference>
<dbReference type="InterPro" id="IPR015943">
    <property type="entry name" value="WD40/YVTN_repeat-like_dom_sf"/>
</dbReference>